<proteinExistence type="predicted"/>
<protein>
    <submittedName>
        <fullName evidence="1">Uncharacterized protein</fullName>
    </submittedName>
</protein>
<dbReference type="InParanoid" id="A0A1J7ISD9"/>
<evidence type="ECO:0000313" key="1">
    <source>
        <dbReference type="EMBL" id="OIW24017.1"/>
    </source>
</evidence>
<accession>A0A1J7ISD9</accession>
<reference evidence="1 2" key="1">
    <citation type="submission" date="2016-10" db="EMBL/GenBank/DDBJ databases">
        <title>Draft genome sequence of Coniochaeta ligniaria NRRL30616, a lignocellulolytic fungus for bioabatement of inhibitors in plant biomass hydrolysates.</title>
        <authorList>
            <consortium name="DOE Joint Genome Institute"/>
            <person name="Jimenez D.J."/>
            <person name="Hector R.E."/>
            <person name="Riley R."/>
            <person name="Sun H."/>
            <person name="Grigoriev I.V."/>
            <person name="Van Elsas J.D."/>
            <person name="Nichols N.N."/>
        </authorList>
    </citation>
    <scope>NUCLEOTIDE SEQUENCE [LARGE SCALE GENOMIC DNA]</scope>
    <source>
        <strain evidence="1 2">NRRL 30616</strain>
    </source>
</reference>
<evidence type="ECO:0000313" key="2">
    <source>
        <dbReference type="Proteomes" id="UP000182658"/>
    </source>
</evidence>
<dbReference type="EMBL" id="KV875105">
    <property type="protein sequence ID" value="OIW24017.1"/>
    <property type="molecule type" value="Genomic_DNA"/>
</dbReference>
<organism evidence="1 2">
    <name type="scientific">Coniochaeta ligniaria NRRL 30616</name>
    <dbReference type="NCBI Taxonomy" id="1408157"/>
    <lineage>
        <taxon>Eukaryota</taxon>
        <taxon>Fungi</taxon>
        <taxon>Dikarya</taxon>
        <taxon>Ascomycota</taxon>
        <taxon>Pezizomycotina</taxon>
        <taxon>Sordariomycetes</taxon>
        <taxon>Sordariomycetidae</taxon>
        <taxon>Coniochaetales</taxon>
        <taxon>Coniochaetaceae</taxon>
        <taxon>Coniochaeta</taxon>
    </lineage>
</organism>
<sequence length="101" mass="11234">MNSWFGTWPPVCFFSCSPTSVCFSSCSPTSEVALDSCSSRLVAGKCGRGDRERHGLERTRRLVRLPEPYDRHAATELRIISHGLMCCEACGWMSTSRLLMG</sequence>
<gene>
    <name evidence="1" type="ORF">CONLIGDRAFT_121419</name>
</gene>
<keyword evidence="2" id="KW-1185">Reference proteome</keyword>
<dbReference type="Proteomes" id="UP000182658">
    <property type="component" value="Unassembled WGS sequence"/>
</dbReference>
<name>A0A1J7ISD9_9PEZI</name>
<dbReference type="AlphaFoldDB" id="A0A1J7ISD9"/>